<evidence type="ECO:0000313" key="2">
    <source>
        <dbReference type="EMBL" id="KAK6175347.1"/>
    </source>
</evidence>
<gene>
    <name evidence="2" type="ORF">SNE40_013832</name>
</gene>
<dbReference type="AlphaFoldDB" id="A0AAN8PBM4"/>
<feature type="region of interest" description="Disordered" evidence="1">
    <location>
        <begin position="46"/>
        <end position="69"/>
    </location>
</feature>
<sequence>MEIDTDLDGTVEDVSPPGSPKYKPPDAIVKPKIHTGSYSIQRLMEKDPVTPMEVPDQHLKTDQQQPRDQPQQIMMPNLLPVTNMPIRSARPNRRFPNPSPFTHQPIRHLHHMASLLPHTPERSLTSSLSQVLMSQMDHHITPDMHARSIRHLESLQCRPFENGSMRNGNGYVNQDMNCYETGNPLWDLYYTYRDEIVPVREYYDAVPGVTRNVIKVEEEKTLLVL</sequence>
<feature type="compositionally biased region" description="Acidic residues" evidence="1">
    <location>
        <begin position="1"/>
        <end position="11"/>
    </location>
</feature>
<dbReference type="EMBL" id="JAZGQO010000010">
    <property type="protein sequence ID" value="KAK6175347.1"/>
    <property type="molecule type" value="Genomic_DNA"/>
</dbReference>
<evidence type="ECO:0000313" key="3">
    <source>
        <dbReference type="Proteomes" id="UP001347796"/>
    </source>
</evidence>
<proteinExistence type="predicted"/>
<protein>
    <submittedName>
        <fullName evidence="2">Uncharacterized protein</fullName>
    </submittedName>
</protein>
<evidence type="ECO:0000256" key="1">
    <source>
        <dbReference type="SAM" id="MobiDB-lite"/>
    </source>
</evidence>
<dbReference type="Proteomes" id="UP001347796">
    <property type="component" value="Unassembled WGS sequence"/>
</dbReference>
<reference evidence="2 3" key="1">
    <citation type="submission" date="2024-01" db="EMBL/GenBank/DDBJ databases">
        <title>The genome of the rayed Mediterranean limpet Patella caerulea (Linnaeus, 1758).</title>
        <authorList>
            <person name="Anh-Thu Weber A."/>
            <person name="Halstead-Nussloch G."/>
        </authorList>
    </citation>
    <scope>NUCLEOTIDE SEQUENCE [LARGE SCALE GENOMIC DNA]</scope>
    <source>
        <strain evidence="2">AATW-2023a</strain>
        <tissue evidence="2">Whole specimen</tissue>
    </source>
</reference>
<accession>A0AAN8PBM4</accession>
<feature type="region of interest" description="Disordered" evidence="1">
    <location>
        <begin position="1"/>
        <end position="30"/>
    </location>
</feature>
<name>A0AAN8PBM4_PATCE</name>
<comment type="caution">
    <text evidence="2">The sequence shown here is derived from an EMBL/GenBank/DDBJ whole genome shotgun (WGS) entry which is preliminary data.</text>
</comment>
<keyword evidence="3" id="KW-1185">Reference proteome</keyword>
<organism evidence="2 3">
    <name type="scientific">Patella caerulea</name>
    <name type="common">Rayed Mediterranean limpet</name>
    <dbReference type="NCBI Taxonomy" id="87958"/>
    <lineage>
        <taxon>Eukaryota</taxon>
        <taxon>Metazoa</taxon>
        <taxon>Spiralia</taxon>
        <taxon>Lophotrochozoa</taxon>
        <taxon>Mollusca</taxon>
        <taxon>Gastropoda</taxon>
        <taxon>Patellogastropoda</taxon>
        <taxon>Patelloidea</taxon>
        <taxon>Patellidae</taxon>
        <taxon>Patella</taxon>
    </lineage>
</organism>